<feature type="compositionally biased region" description="Low complexity" evidence="1">
    <location>
        <begin position="162"/>
        <end position="185"/>
    </location>
</feature>
<gene>
    <name evidence="2" type="ORF">C2S_8825</name>
</gene>
<feature type="compositionally biased region" description="Acidic residues" evidence="1">
    <location>
        <begin position="288"/>
        <end position="297"/>
    </location>
</feature>
<feature type="region of interest" description="Disordered" evidence="1">
    <location>
        <begin position="38"/>
        <end position="57"/>
    </location>
</feature>
<proteinExistence type="predicted"/>
<dbReference type="AlphaFoldDB" id="A0A5Q3FE00"/>
<feature type="compositionally biased region" description="Low complexity" evidence="1">
    <location>
        <begin position="130"/>
        <end position="149"/>
    </location>
</feature>
<feature type="region of interest" description="Disordered" evidence="1">
    <location>
        <begin position="64"/>
        <end position="212"/>
    </location>
</feature>
<evidence type="ECO:0000313" key="2">
    <source>
        <dbReference type="EMBL" id="VTT72987.1"/>
    </source>
</evidence>
<reference evidence="2" key="1">
    <citation type="submission" date="2019-05" db="EMBL/GenBank/DDBJ databases">
        <authorList>
            <person name="Piombo E."/>
        </authorList>
    </citation>
    <scope>NUCLEOTIDE SEQUENCE</scope>
    <source>
        <strain evidence="2">C2S</strain>
    </source>
</reference>
<accession>A0A5Q3FE00</accession>
<organism evidence="2 3">
    <name type="scientific">Fusarium fujikuroi</name>
    <name type="common">Bakanae and foot rot disease fungus</name>
    <name type="synonym">Gibberella fujikuroi</name>
    <dbReference type="NCBI Taxonomy" id="5127"/>
    <lineage>
        <taxon>Eukaryota</taxon>
        <taxon>Fungi</taxon>
        <taxon>Dikarya</taxon>
        <taxon>Ascomycota</taxon>
        <taxon>Pezizomycotina</taxon>
        <taxon>Sordariomycetes</taxon>
        <taxon>Hypocreomycetidae</taxon>
        <taxon>Hypocreales</taxon>
        <taxon>Nectriaceae</taxon>
        <taxon>Fusarium</taxon>
        <taxon>Fusarium fujikuroi species complex</taxon>
    </lineage>
</organism>
<comment type="caution">
    <text evidence="2">The sequence shown here is derived from an EMBL/GenBank/DDBJ whole genome shotgun (WGS) entry which is preliminary data.</text>
</comment>
<feature type="region of interest" description="Disordered" evidence="1">
    <location>
        <begin position="232"/>
        <end position="314"/>
    </location>
</feature>
<feature type="compositionally biased region" description="Polar residues" evidence="1">
    <location>
        <begin position="186"/>
        <end position="212"/>
    </location>
</feature>
<evidence type="ECO:0000256" key="1">
    <source>
        <dbReference type="SAM" id="MobiDB-lite"/>
    </source>
</evidence>
<feature type="compositionally biased region" description="Polar residues" evidence="1">
    <location>
        <begin position="38"/>
        <end position="51"/>
    </location>
</feature>
<dbReference type="Proteomes" id="UP000760494">
    <property type="component" value="Unassembled WGS sequence"/>
</dbReference>
<sequence length="329" mass="35235">MSTDTVPPNNNTNAEMYTRNRRGSITQAALTNLFQRGNSVPNSNGFPNQSLGPVDTSRRRLSVTTLGLSGTSPTNTSFIRRGSMSTNSNNSDSIDESAIEDDDMYSKTAPTTPFVRRMSFGTSNMRNIRPNGSPGNGNSPSSPPTSQNGRPVPSGRKASLVGSPSQGSSLAAALSAGRRPSLASSVTQASNTKNPRATSDNFISRPDQQGFNWSEQLRSRAESSVIGAPRASFSLASSSPPRGSIHDRAKSVSEMPQPPAQASSVKQPPRQPERPKPDAFQERILKDDNDDDDETNNDDSPTLPQLSGAPNSRMLPSKFQLHCAILFLT</sequence>
<feature type="compositionally biased region" description="Basic and acidic residues" evidence="1">
    <location>
        <begin position="271"/>
        <end position="287"/>
    </location>
</feature>
<feature type="compositionally biased region" description="Polar residues" evidence="1">
    <location>
        <begin position="300"/>
        <end position="310"/>
    </location>
</feature>
<feature type="compositionally biased region" description="Acidic residues" evidence="1">
    <location>
        <begin position="93"/>
        <end position="103"/>
    </location>
</feature>
<protein>
    <submittedName>
        <fullName evidence="2">Uncharacterized protein</fullName>
    </submittedName>
</protein>
<evidence type="ECO:0000313" key="3">
    <source>
        <dbReference type="Proteomes" id="UP000760494"/>
    </source>
</evidence>
<dbReference type="EMBL" id="CABFJX010000367">
    <property type="protein sequence ID" value="VTT72987.1"/>
    <property type="molecule type" value="Genomic_DNA"/>
</dbReference>
<name>A0A5Q3FE00_FUSFU</name>
<feature type="compositionally biased region" description="Polar residues" evidence="1">
    <location>
        <begin position="64"/>
        <end position="90"/>
    </location>
</feature>